<dbReference type="Pfam" id="PF02311">
    <property type="entry name" value="AraC_binding"/>
    <property type="match status" value="1"/>
</dbReference>
<dbReference type="InterPro" id="IPR014710">
    <property type="entry name" value="RmlC-like_jellyroll"/>
</dbReference>
<dbReference type="Gene3D" id="1.10.10.60">
    <property type="entry name" value="Homeodomain-like"/>
    <property type="match status" value="2"/>
</dbReference>
<protein>
    <submittedName>
        <fullName evidence="5">Helix-turn-helix transcriptional regulator</fullName>
    </submittedName>
</protein>
<evidence type="ECO:0000256" key="3">
    <source>
        <dbReference type="ARBA" id="ARBA00023163"/>
    </source>
</evidence>
<dbReference type="SUPFAM" id="SSF51215">
    <property type="entry name" value="Regulatory protein AraC"/>
    <property type="match status" value="1"/>
</dbReference>
<gene>
    <name evidence="5" type="ORF">H8S57_04255</name>
</gene>
<feature type="domain" description="HTH araC/xylS-type" evidence="4">
    <location>
        <begin position="186"/>
        <end position="284"/>
    </location>
</feature>
<dbReference type="PROSITE" id="PS01124">
    <property type="entry name" value="HTH_ARAC_FAMILY_2"/>
    <property type="match status" value="1"/>
</dbReference>
<dbReference type="SMART" id="SM00342">
    <property type="entry name" value="HTH_ARAC"/>
    <property type="match status" value="1"/>
</dbReference>
<dbReference type="InterPro" id="IPR009057">
    <property type="entry name" value="Homeodomain-like_sf"/>
</dbReference>
<accession>A0A8J6JCZ0</accession>
<dbReference type="EMBL" id="JACOPP010000004">
    <property type="protein sequence ID" value="MBC5732939.1"/>
    <property type="molecule type" value="Genomic_DNA"/>
</dbReference>
<proteinExistence type="predicted"/>
<name>A0A8J6JCZ0_9FIRM</name>
<evidence type="ECO:0000313" key="5">
    <source>
        <dbReference type="EMBL" id="MBC5732939.1"/>
    </source>
</evidence>
<dbReference type="SUPFAM" id="SSF46689">
    <property type="entry name" value="Homeodomain-like"/>
    <property type="match status" value="2"/>
</dbReference>
<keyword evidence="1" id="KW-0805">Transcription regulation</keyword>
<keyword evidence="3" id="KW-0804">Transcription</keyword>
<dbReference type="AlphaFoldDB" id="A0A8J6JCZ0"/>
<dbReference type="PANTHER" id="PTHR43280:SF2">
    <property type="entry name" value="HTH-TYPE TRANSCRIPTIONAL REGULATOR EXSA"/>
    <property type="match status" value="1"/>
</dbReference>
<organism evidence="5 6">
    <name type="scientific">Lawsonibacter hominis</name>
    <dbReference type="NCBI Taxonomy" id="2763053"/>
    <lineage>
        <taxon>Bacteria</taxon>
        <taxon>Bacillati</taxon>
        <taxon>Bacillota</taxon>
        <taxon>Clostridia</taxon>
        <taxon>Eubacteriales</taxon>
        <taxon>Oscillospiraceae</taxon>
        <taxon>Lawsonibacter</taxon>
    </lineage>
</organism>
<keyword evidence="2" id="KW-0238">DNA-binding</keyword>
<dbReference type="Gene3D" id="2.60.120.10">
    <property type="entry name" value="Jelly Rolls"/>
    <property type="match status" value="1"/>
</dbReference>
<dbReference type="PANTHER" id="PTHR43280">
    <property type="entry name" value="ARAC-FAMILY TRANSCRIPTIONAL REGULATOR"/>
    <property type="match status" value="1"/>
</dbReference>
<comment type="caution">
    <text evidence="5">The sequence shown here is derived from an EMBL/GenBank/DDBJ whole genome shotgun (WGS) entry which is preliminary data.</text>
</comment>
<keyword evidence="6" id="KW-1185">Reference proteome</keyword>
<dbReference type="InterPro" id="IPR037923">
    <property type="entry name" value="HTH-like"/>
</dbReference>
<evidence type="ECO:0000256" key="2">
    <source>
        <dbReference type="ARBA" id="ARBA00023125"/>
    </source>
</evidence>
<dbReference type="Pfam" id="PF12833">
    <property type="entry name" value="HTH_18"/>
    <property type="match status" value="1"/>
</dbReference>
<dbReference type="InterPro" id="IPR018060">
    <property type="entry name" value="HTH_AraC"/>
</dbReference>
<dbReference type="RefSeq" id="WP_186906839.1">
    <property type="nucleotide sequence ID" value="NZ_JACOPP010000004.1"/>
</dbReference>
<dbReference type="GO" id="GO:0043565">
    <property type="term" value="F:sequence-specific DNA binding"/>
    <property type="evidence" value="ECO:0007669"/>
    <property type="project" value="InterPro"/>
</dbReference>
<dbReference type="GO" id="GO:0003700">
    <property type="term" value="F:DNA-binding transcription factor activity"/>
    <property type="evidence" value="ECO:0007669"/>
    <property type="project" value="InterPro"/>
</dbReference>
<sequence length="290" mass="34048">MDGINWSYDFLPGFPMHIFPFTVSGNRDSIHWHQYYEIGLCVNGRGKFVYMNKVYSVKKGDLFISNNFENHVAIGEDGEETEYIFLIFLPEFIAHPHGRQFDLSYLSFLKYNPLTFTNKIDAELPVAQRLYSLFNETLALYQGDDPFRRMELDIKVRQILLELSRHYAQNSEQEDTGDVLLHVKVQKAIKYLNIHYSETITIDRMAALLDMNPSYFRHLFKKSTQMSFKSYVTYLRLSQAQKLLIATNKSVSEIISEVGYSNISQFYTVFHKFAHMSPAEYRRQYRNGLD</sequence>
<dbReference type="InterPro" id="IPR003313">
    <property type="entry name" value="AraC-bd"/>
</dbReference>
<reference evidence="5" key="1">
    <citation type="submission" date="2020-08" db="EMBL/GenBank/DDBJ databases">
        <title>Genome public.</title>
        <authorList>
            <person name="Liu C."/>
            <person name="Sun Q."/>
        </authorList>
    </citation>
    <scope>NUCLEOTIDE SEQUENCE</scope>
    <source>
        <strain evidence="5">NSJ-51</strain>
    </source>
</reference>
<evidence type="ECO:0000313" key="6">
    <source>
        <dbReference type="Proteomes" id="UP000661435"/>
    </source>
</evidence>
<evidence type="ECO:0000259" key="4">
    <source>
        <dbReference type="PROSITE" id="PS01124"/>
    </source>
</evidence>
<evidence type="ECO:0000256" key="1">
    <source>
        <dbReference type="ARBA" id="ARBA00023015"/>
    </source>
</evidence>
<dbReference type="Proteomes" id="UP000661435">
    <property type="component" value="Unassembled WGS sequence"/>
</dbReference>